<dbReference type="Pfam" id="PF00443">
    <property type="entry name" value="UCH"/>
    <property type="match status" value="1"/>
</dbReference>
<keyword evidence="7" id="KW-0788">Thiol protease</keyword>
<evidence type="ECO:0000256" key="7">
    <source>
        <dbReference type="ARBA" id="ARBA00022807"/>
    </source>
</evidence>
<dbReference type="PROSITE" id="PS50235">
    <property type="entry name" value="USP_3"/>
    <property type="match status" value="1"/>
</dbReference>
<dbReference type="GO" id="GO:0016579">
    <property type="term" value="P:protein deubiquitination"/>
    <property type="evidence" value="ECO:0007669"/>
    <property type="project" value="InterPro"/>
</dbReference>
<dbReference type="InterPro" id="IPR018200">
    <property type="entry name" value="USP_CS"/>
</dbReference>
<dbReference type="Gene3D" id="3.90.70.10">
    <property type="entry name" value="Cysteine proteinases"/>
    <property type="match status" value="1"/>
</dbReference>
<organism evidence="10 11">
    <name type="scientific">Lagenidium giganteum</name>
    <dbReference type="NCBI Taxonomy" id="4803"/>
    <lineage>
        <taxon>Eukaryota</taxon>
        <taxon>Sar</taxon>
        <taxon>Stramenopiles</taxon>
        <taxon>Oomycota</taxon>
        <taxon>Peronosporomycetes</taxon>
        <taxon>Pythiales</taxon>
        <taxon>Pythiaceae</taxon>
    </lineage>
</organism>
<evidence type="ECO:0000313" key="11">
    <source>
        <dbReference type="Proteomes" id="UP001146120"/>
    </source>
</evidence>
<feature type="compositionally biased region" description="Low complexity" evidence="8">
    <location>
        <begin position="107"/>
        <end position="118"/>
    </location>
</feature>
<gene>
    <name evidence="10" type="ORF">N0F65_010182</name>
</gene>
<name>A0AAV2Z816_9STRA</name>
<feature type="region of interest" description="Disordered" evidence="8">
    <location>
        <begin position="154"/>
        <end position="175"/>
    </location>
</feature>
<dbReference type="PROSITE" id="PS00973">
    <property type="entry name" value="USP_2"/>
    <property type="match status" value="1"/>
</dbReference>
<dbReference type="GO" id="GO:0004843">
    <property type="term" value="F:cysteine-type deubiquitinase activity"/>
    <property type="evidence" value="ECO:0007669"/>
    <property type="project" value="UniProtKB-EC"/>
</dbReference>
<evidence type="ECO:0000256" key="1">
    <source>
        <dbReference type="ARBA" id="ARBA00000707"/>
    </source>
</evidence>
<evidence type="ECO:0000259" key="9">
    <source>
        <dbReference type="PROSITE" id="PS50235"/>
    </source>
</evidence>
<dbReference type="SUPFAM" id="SSF54001">
    <property type="entry name" value="Cysteine proteinases"/>
    <property type="match status" value="1"/>
</dbReference>
<comment type="similarity">
    <text evidence="2">Belongs to the peptidase C19 family.</text>
</comment>
<keyword evidence="11" id="KW-1185">Reference proteome</keyword>
<protein>
    <recommendedName>
        <fullName evidence="3">ubiquitinyl hydrolase 1</fullName>
        <ecNumber evidence="3">3.4.19.12</ecNumber>
    </recommendedName>
</protein>
<dbReference type="InterPro" id="IPR001394">
    <property type="entry name" value="Peptidase_C19_UCH"/>
</dbReference>
<accession>A0AAV2Z816</accession>
<proteinExistence type="inferred from homology"/>
<dbReference type="InterPro" id="IPR050185">
    <property type="entry name" value="Ub_carboxyl-term_hydrolase"/>
</dbReference>
<evidence type="ECO:0000256" key="4">
    <source>
        <dbReference type="ARBA" id="ARBA00022670"/>
    </source>
</evidence>
<reference evidence="10" key="2">
    <citation type="journal article" date="2023" name="Microbiol Resour">
        <title>Decontamination and Annotation of the Draft Genome Sequence of the Oomycete Lagenidium giganteum ARSEF 373.</title>
        <authorList>
            <person name="Morgan W.R."/>
            <person name="Tartar A."/>
        </authorList>
    </citation>
    <scope>NUCLEOTIDE SEQUENCE</scope>
    <source>
        <strain evidence="10">ARSEF 373</strain>
    </source>
</reference>
<feature type="region of interest" description="Disordered" evidence="8">
    <location>
        <begin position="1"/>
        <end position="20"/>
    </location>
</feature>
<sequence length="545" mass="59984">MVSIRNPFPKSKKATTGSIDVSAPSGAVTATTKTALGGKFLHRPSNKIANSAVVSDTSISRTSGLASLTRFPSSSSNQAATTFYGNGTGVENYQRNLSQREKENDENNNSTSATASSTFKELPRLYHGNSTSSIVTSSNSGTGSYQQRLQVAGFPSTTTSPAGPTLPATDTPTRSHPRGLVGLQNLGNTCCLQCVSNIPAIVKYFQSGLYTRDMNEASPTKGALALAFGDLIKALWTGTEFTSTRPVELKRVIGKVASRFTGYDQQDAQEFLRFLLDGLHEDLNKIKKKPPYYEIKDRDNVKDREVSDEYWKFYLDRNVSALSEVFCGQLRSEMRCNTCNHRSLCFDVFWDLSVPVPKKPKSSHAMRIANVFSSKSSASHDEDGNGSGCSIQDCMKAYTEQEFMNESDAYYCAKCKTHRAASKKISLYRLPQLLVIHLKRFSYSTFSRDKVNTAIRFPAQSLDVAEYCASDAVLDGSTLYNLVGVVNHVGTLNGGHYTAECINSDTNEWYDFNDATVSTLKKPHLCSSSAYILFFSRQEEKSLTI</sequence>
<feature type="compositionally biased region" description="Polar residues" evidence="8">
    <location>
        <begin position="154"/>
        <end position="174"/>
    </location>
</feature>
<evidence type="ECO:0000256" key="6">
    <source>
        <dbReference type="ARBA" id="ARBA00022801"/>
    </source>
</evidence>
<feature type="domain" description="USP" evidence="9">
    <location>
        <begin position="181"/>
        <end position="538"/>
    </location>
</feature>
<dbReference type="PANTHER" id="PTHR21646:SF24">
    <property type="entry name" value="UBIQUITIN CARBOXYL-TERMINAL HYDROLASE"/>
    <property type="match status" value="1"/>
</dbReference>
<dbReference type="EC" id="3.4.19.12" evidence="3"/>
<dbReference type="InterPro" id="IPR038765">
    <property type="entry name" value="Papain-like_cys_pep_sf"/>
</dbReference>
<keyword evidence="4" id="KW-0645">Protease</keyword>
<dbReference type="GO" id="GO:0006508">
    <property type="term" value="P:proteolysis"/>
    <property type="evidence" value="ECO:0007669"/>
    <property type="project" value="UniProtKB-KW"/>
</dbReference>
<comment type="caution">
    <text evidence="10">The sequence shown here is derived from an EMBL/GenBank/DDBJ whole genome shotgun (WGS) entry which is preliminary data.</text>
</comment>
<comment type="catalytic activity">
    <reaction evidence="1">
        <text>Thiol-dependent hydrolysis of ester, thioester, amide, peptide and isopeptide bonds formed by the C-terminal Gly of ubiquitin (a 76-residue protein attached to proteins as an intracellular targeting signal).</text>
        <dbReference type="EC" id="3.4.19.12"/>
    </reaction>
</comment>
<keyword evidence="6" id="KW-0378">Hydrolase</keyword>
<feature type="compositionally biased region" description="Polar residues" evidence="8">
    <location>
        <begin position="68"/>
        <end position="97"/>
    </location>
</feature>
<dbReference type="CDD" id="cd02674">
    <property type="entry name" value="Peptidase_C19R"/>
    <property type="match status" value="1"/>
</dbReference>
<dbReference type="Proteomes" id="UP001146120">
    <property type="component" value="Unassembled WGS sequence"/>
</dbReference>
<dbReference type="InterPro" id="IPR028889">
    <property type="entry name" value="USP"/>
</dbReference>
<dbReference type="AlphaFoldDB" id="A0AAV2Z816"/>
<keyword evidence="5" id="KW-0833">Ubl conjugation pathway</keyword>
<evidence type="ECO:0000256" key="2">
    <source>
        <dbReference type="ARBA" id="ARBA00009085"/>
    </source>
</evidence>
<reference evidence="10" key="1">
    <citation type="submission" date="2022-11" db="EMBL/GenBank/DDBJ databases">
        <authorList>
            <person name="Morgan W.R."/>
            <person name="Tartar A."/>
        </authorList>
    </citation>
    <scope>NUCLEOTIDE SEQUENCE</scope>
    <source>
        <strain evidence="10">ARSEF 373</strain>
    </source>
</reference>
<feature type="region of interest" description="Disordered" evidence="8">
    <location>
        <begin position="68"/>
        <end position="122"/>
    </location>
</feature>
<evidence type="ECO:0000313" key="10">
    <source>
        <dbReference type="EMBL" id="DBA01772.1"/>
    </source>
</evidence>
<evidence type="ECO:0000256" key="8">
    <source>
        <dbReference type="SAM" id="MobiDB-lite"/>
    </source>
</evidence>
<evidence type="ECO:0000256" key="3">
    <source>
        <dbReference type="ARBA" id="ARBA00012759"/>
    </source>
</evidence>
<dbReference type="PANTHER" id="PTHR21646">
    <property type="entry name" value="UBIQUITIN CARBOXYL-TERMINAL HYDROLASE"/>
    <property type="match status" value="1"/>
</dbReference>
<evidence type="ECO:0000256" key="5">
    <source>
        <dbReference type="ARBA" id="ARBA00022786"/>
    </source>
</evidence>
<dbReference type="EMBL" id="DAKRPA010000042">
    <property type="protein sequence ID" value="DBA01772.1"/>
    <property type="molecule type" value="Genomic_DNA"/>
</dbReference>